<feature type="transmembrane region" description="Helical" evidence="1">
    <location>
        <begin position="72"/>
        <end position="93"/>
    </location>
</feature>
<protein>
    <submittedName>
        <fullName evidence="3">Undecaprenyl-diphosphatase</fullName>
    </submittedName>
</protein>
<dbReference type="SMART" id="SM00014">
    <property type="entry name" value="acidPPc"/>
    <property type="match status" value="1"/>
</dbReference>
<sequence>MCRCYNWEISKQIPISFQSHPFTLFHGKTRPEAILKVFHSSSTVFMKRTYTPKEQVSKIPELINTLENRNKILHFIMILFLIFTSLTAMVYFYPLTVFDLKFSQQIQEYQQSIFIDFMKFVSWFGGTIKVVSLTFGTALLLFIYRFKKEAFFVGCTVLVSILNYGFKLLIERPRPSNNLVIVVQDAEHSSFPSGHTSFYVVYFGFLIFLMVYKRKPNKIMRIIGVLICVFLIATIPLSRIYLGVHWMTDVIGGFLLGLIILLILIYFYLSSNFTISRKKKEAN</sequence>
<dbReference type="AlphaFoldDB" id="A0A285X6G0"/>
<accession>A0A285X6G0</accession>
<evidence type="ECO:0000313" key="3">
    <source>
        <dbReference type="EMBL" id="SOC80933.1"/>
    </source>
</evidence>
<feature type="transmembrane region" description="Helical" evidence="1">
    <location>
        <begin position="219"/>
        <end position="238"/>
    </location>
</feature>
<evidence type="ECO:0000259" key="2">
    <source>
        <dbReference type="SMART" id="SM00014"/>
    </source>
</evidence>
<dbReference type="OrthoDB" id="9773582at2"/>
<proteinExistence type="predicted"/>
<feature type="domain" description="Phosphatidic acid phosphatase type 2/haloperoxidase" evidence="2">
    <location>
        <begin position="153"/>
        <end position="265"/>
    </location>
</feature>
<dbReference type="Gene3D" id="1.20.144.10">
    <property type="entry name" value="Phosphatidic acid phosphatase type 2/haloperoxidase"/>
    <property type="match status" value="2"/>
</dbReference>
<gene>
    <name evidence="3" type="ORF">SAMN06296241_2497</name>
</gene>
<keyword evidence="1" id="KW-0812">Transmembrane</keyword>
<dbReference type="EMBL" id="OCMF01000003">
    <property type="protein sequence ID" value="SOC80933.1"/>
    <property type="molecule type" value="Genomic_DNA"/>
</dbReference>
<dbReference type="PANTHER" id="PTHR14969:SF13">
    <property type="entry name" value="AT30094P"/>
    <property type="match status" value="1"/>
</dbReference>
<dbReference type="SUPFAM" id="SSF48317">
    <property type="entry name" value="Acid phosphatase/Vanadium-dependent haloperoxidase"/>
    <property type="match status" value="1"/>
</dbReference>
<organism evidence="3 4">
    <name type="scientific">Salinimicrobium sediminis</name>
    <dbReference type="NCBI Taxonomy" id="1343891"/>
    <lineage>
        <taxon>Bacteria</taxon>
        <taxon>Pseudomonadati</taxon>
        <taxon>Bacteroidota</taxon>
        <taxon>Flavobacteriia</taxon>
        <taxon>Flavobacteriales</taxon>
        <taxon>Flavobacteriaceae</taxon>
        <taxon>Salinimicrobium</taxon>
    </lineage>
</organism>
<feature type="transmembrane region" description="Helical" evidence="1">
    <location>
        <begin position="190"/>
        <end position="212"/>
    </location>
</feature>
<feature type="transmembrane region" description="Helical" evidence="1">
    <location>
        <begin position="250"/>
        <end position="269"/>
    </location>
</feature>
<name>A0A285X6G0_9FLAO</name>
<feature type="transmembrane region" description="Helical" evidence="1">
    <location>
        <begin position="120"/>
        <end position="143"/>
    </location>
</feature>
<dbReference type="PANTHER" id="PTHR14969">
    <property type="entry name" value="SPHINGOSINE-1-PHOSPHATE PHOSPHOHYDROLASE"/>
    <property type="match status" value="1"/>
</dbReference>
<keyword evidence="1" id="KW-0472">Membrane</keyword>
<keyword evidence="1" id="KW-1133">Transmembrane helix</keyword>
<dbReference type="Pfam" id="PF01569">
    <property type="entry name" value="PAP2"/>
    <property type="match status" value="1"/>
</dbReference>
<evidence type="ECO:0000256" key="1">
    <source>
        <dbReference type="SAM" id="Phobius"/>
    </source>
</evidence>
<dbReference type="InterPro" id="IPR000326">
    <property type="entry name" value="PAP2/HPO"/>
</dbReference>
<dbReference type="CDD" id="cd03392">
    <property type="entry name" value="PAP2_like_2"/>
    <property type="match status" value="1"/>
</dbReference>
<dbReference type="Proteomes" id="UP000219193">
    <property type="component" value="Unassembled WGS sequence"/>
</dbReference>
<keyword evidence="4" id="KW-1185">Reference proteome</keyword>
<reference evidence="4" key="1">
    <citation type="submission" date="2017-09" db="EMBL/GenBank/DDBJ databases">
        <authorList>
            <person name="Varghese N."/>
            <person name="Submissions S."/>
        </authorList>
    </citation>
    <scope>NUCLEOTIDE SEQUENCE [LARGE SCALE GENOMIC DNA]</scope>
    <source>
        <strain evidence="4">CGMCC 1.12641</strain>
    </source>
</reference>
<dbReference type="InterPro" id="IPR036938">
    <property type="entry name" value="PAP2/HPO_sf"/>
</dbReference>
<evidence type="ECO:0000313" key="4">
    <source>
        <dbReference type="Proteomes" id="UP000219193"/>
    </source>
</evidence>
<feature type="transmembrane region" description="Helical" evidence="1">
    <location>
        <begin position="150"/>
        <end position="170"/>
    </location>
</feature>